<organism evidence="2 3">
    <name type="scientific">Stenotrophobium rhamnosiphilum</name>
    <dbReference type="NCBI Taxonomy" id="2029166"/>
    <lineage>
        <taxon>Bacteria</taxon>
        <taxon>Pseudomonadati</taxon>
        <taxon>Pseudomonadota</taxon>
        <taxon>Gammaproteobacteria</taxon>
        <taxon>Nevskiales</taxon>
        <taxon>Nevskiaceae</taxon>
        <taxon>Stenotrophobium</taxon>
    </lineage>
</organism>
<dbReference type="EMBL" id="QANS01000001">
    <property type="protein sequence ID" value="PTU33066.1"/>
    <property type="molecule type" value="Genomic_DNA"/>
</dbReference>
<sequence>MARKPKVQLKPEPAKTNVDEFSDDLDGLEEEVVIVEPVVPQAKLRDWRDVEKLKEERDLRRNVDDDLDLLDDLIGRAGRRS</sequence>
<reference evidence="2 3" key="1">
    <citation type="submission" date="2018-04" db="EMBL/GenBank/DDBJ databases">
        <title>Novel species isolated from glacier.</title>
        <authorList>
            <person name="Liu Q."/>
            <person name="Xin Y.-H."/>
        </authorList>
    </citation>
    <scope>NUCLEOTIDE SEQUENCE [LARGE SCALE GENOMIC DNA]</scope>
    <source>
        <strain evidence="2 3">GT1R17</strain>
    </source>
</reference>
<dbReference type="RefSeq" id="WP_107938773.1">
    <property type="nucleotide sequence ID" value="NZ_QANS01000001.1"/>
</dbReference>
<name>A0A2T5MKG2_9GAMM</name>
<evidence type="ECO:0000256" key="1">
    <source>
        <dbReference type="SAM" id="MobiDB-lite"/>
    </source>
</evidence>
<accession>A0A2T5MKG2</accession>
<evidence type="ECO:0000313" key="2">
    <source>
        <dbReference type="EMBL" id="PTU33066.1"/>
    </source>
</evidence>
<dbReference type="AlphaFoldDB" id="A0A2T5MKG2"/>
<evidence type="ECO:0000313" key="3">
    <source>
        <dbReference type="Proteomes" id="UP000244248"/>
    </source>
</evidence>
<gene>
    <name evidence="2" type="ORF">CJD38_02885</name>
</gene>
<comment type="caution">
    <text evidence="2">The sequence shown here is derived from an EMBL/GenBank/DDBJ whole genome shotgun (WGS) entry which is preliminary data.</text>
</comment>
<proteinExistence type="predicted"/>
<feature type="region of interest" description="Disordered" evidence="1">
    <location>
        <begin position="1"/>
        <end position="21"/>
    </location>
</feature>
<protein>
    <submittedName>
        <fullName evidence="2">Uncharacterized protein</fullName>
    </submittedName>
</protein>
<dbReference type="Proteomes" id="UP000244248">
    <property type="component" value="Unassembled WGS sequence"/>
</dbReference>
<keyword evidence="3" id="KW-1185">Reference proteome</keyword>